<dbReference type="AlphaFoldDB" id="A0A7W4JRC1"/>
<dbReference type="RefSeq" id="WP_183118700.1">
    <property type="nucleotide sequence ID" value="NZ_JABEQF010000004.1"/>
</dbReference>
<proteinExistence type="inferred from homology"/>
<name>A0A7W4JRC1_9PROT</name>
<dbReference type="Proteomes" id="UP000555756">
    <property type="component" value="Unassembled WGS sequence"/>
</dbReference>
<evidence type="ECO:0000256" key="2">
    <source>
        <dbReference type="ARBA" id="ARBA00006763"/>
    </source>
</evidence>
<keyword evidence="3" id="KW-0203">Cytokinin biosynthesis</keyword>
<evidence type="ECO:0000313" key="5">
    <source>
        <dbReference type="Proteomes" id="UP000555756"/>
    </source>
</evidence>
<dbReference type="GO" id="GO:0008714">
    <property type="term" value="F:AMP nucleosidase activity"/>
    <property type="evidence" value="ECO:0007669"/>
    <property type="project" value="UniProtKB-EC"/>
</dbReference>
<comment type="caution">
    <text evidence="4">The sequence shown here is derived from an EMBL/GenBank/DDBJ whole genome shotgun (WGS) entry which is preliminary data.</text>
</comment>
<evidence type="ECO:0000313" key="4">
    <source>
        <dbReference type="EMBL" id="MBB2189503.1"/>
    </source>
</evidence>
<dbReference type="PANTHER" id="PTHR31223:SF70">
    <property type="entry name" value="LOG FAMILY PROTEIN YJL055W"/>
    <property type="match status" value="1"/>
</dbReference>
<accession>A0A7W4JRC1</accession>
<comment type="similarity">
    <text evidence="2 3">Belongs to the LOG family.</text>
</comment>
<dbReference type="EMBL" id="JABEQF010000004">
    <property type="protein sequence ID" value="MBB2189503.1"/>
    <property type="molecule type" value="Genomic_DNA"/>
</dbReference>
<dbReference type="SUPFAM" id="SSF102405">
    <property type="entry name" value="MCP/YpsA-like"/>
    <property type="match status" value="1"/>
</dbReference>
<dbReference type="GO" id="GO:0005829">
    <property type="term" value="C:cytosol"/>
    <property type="evidence" value="ECO:0007669"/>
    <property type="project" value="TreeGrafter"/>
</dbReference>
<protein>
    <recommendedName>
        <fullName evidence="3">Cytokinin riboside 5'-monophosphate phosphoribohydrolase</fullName>
        <ecNumber evidence="3">3.2.2.n1</ecNumber>
    </recommendedName>
</protein>
<dbReference type="Pfam" id="PF03641">
    <property type="entry name" value="Lysine_decarbox"/>
    <property type="match status" value="1"/>
</dbReference>
<organism evidence="4 5">
    <name type="scientific">Gluconacetobacter azotocaptans</name>
    <dbReference type="NCBI Taxonomy" id="142834"/>
    <lineage>
        <taxon>Bacteria</taxon>
        <taxon>Pseudomonadati</taxon>
        <taxon>Pseudomonadota</taxon>
        <taxon>Alphaproteobacteria</taxon>
        <taxon>Acetobacterales</taxon>
        <taxon>Acetobacteraceae</taxon>
        <taxon>Gluconacetobacter</taxon>
    </lineage>
</organism>
<sequence>MKLAVFCGSSEGREPAYKHAAYAFGRLAAQRGIAIVYGGGHVGLMGAVADGALAAGGEVIGVMPKALVEREIAHQGLTHLEVVPDMHVRKQRMSELASGFVTLPGGAGTLEEIFEQWTWAQLGIHNKPCGFLNVEGYFDPLLAMIAKTTREGFMKPEYASMLVVTSDPLELFELFDDYTPPARKWTQAPVPPASA</sequence>
<dbReference type="InterPro" id="IPR031100">
    <property type="entry name" value="LOG_fam"/>
</dbReference>
<keyword evidence="3" id="KW-0378">Hydrolase</keyword>
<dbReference type="Gene3D" id="3.40.50.450">
    <property type="match status" value="1"/>
</dbReference>
<dbReference type="PANTHER" id="PTHR31223">
    <property type="entry name" value="LOG FAMILY PROTEIN YJL055W"/>
    <property type="match status" value="1"/>
</dbReference>
<evidence type="ECO:0000256" key="3">
    <source>
        <dbReference type="RuleBase" id="RU363015"/>
    </source>
</evidence>
<gene>
    <name evidence="4" type="ORF">HLH34_05935</name>
</gene>
<reference evidence="4 5" key="1">
    <citation type="submission" date="2020-04" db="EMBL/GenBank/DDBJ databases">
        <title>Description of novel Gluconacetobacter.</title>
        <authorList>
            <person name="Sombolestani A."/>
        </authorList>
    </citation>
    <scope>NUCLEOTIDE SEQUENCE [LARGE SCALE GENOMIC DNA]</scope>
    <source>
        <strain evidence="4 5">LMG 21311</strain>
    </source>
</reference>
<evidence type="ECO:0000256" key="1">
    <source>
        <dbReference type="ARBA" id="ARBA00000274"/>
    </source>
</evidence>
<dbReference type="InterPro" id="IPR005269">
    <property type="entry name" value="LOG"/>
</dbReference>
<dbReference type="EC" id="3.2.2.n1" evidence="3"/>
<dbReference type="NCBIfam" id="TIGR00730">
    <property type="entry name" value="Rossman fold protein, TIGR00730 family"/>
    <property type="match status" value="1"/>
</dbReference>
<keyword evidence="5" id="KW-1185">Reference proteome</keyword>
<comment type="catalytic activity">
    <reaction evidence="1">
        <text>AMP + H2O = D-ribose 5-phosphate + adenine</text>
        <dbReference type="Rhea" id="RHEA:20129"/>
        <dbReference type="ChEBI" id="CHEBI:15377"/>
        <dbReference type="ChEBI" id="CHEBI:16708"/>
        <dbReference type="ChEBI" id="CHEBI:78346"/>
        <dbReference type="ChEBI" id="CHEBI:456215"/>
        <dbReference type="EC" id="3.2.2.4"/>
    </reaction>
</comment>
<dbReference type="GO" id="GO:0009691">
    <property type="term" value="P:cytokinin biosynthetic process"/>
    <property type="evidence" value="ECO:0007669"/>
    <property type="project" value="UniProtKB-UniRule"/>
</dbReference>